<accession>A0A2K3K171</accession>
<evidence type="ECO:0000313" key="3">
    <source>
        <dbReference type="Proteomes" id="UP000236291"/>
    </source>
</evidence>
<reference evidence="1 3" key="1">
    <citation type="journal article" date="2014" name="Am. J. Bot.">
        <title>Genome assembly and annotation for red clover (Trifolium pratense; Fabaceae).</title>
        <authorList>
            <person name="Istvanek J."/>
            <person name="Jaros M."/>
            <person name="Krenek A."/>
            <person name="Repkova J."/>
        </authorList>
    </citation>
    <scope>NUCLEOTIDE SEQUENCE [LARGE SCALE GENOMIC DNA]</scope>
    <source>
        <strain evidence="3">cv. Tatra</strain>
        <tissue evidence="1">Young leaves</tissue>
    </source>
</reference>
<comment type="caution">
    <text evidence="1">The sequence shown here is derived from an EMBL/GenBank/DDBJ whole genome shotgun (WGS) entry which is preliminary data.</text>
</comment>
<sequence>MLTQNNSRLVYIPLSEFEPESKLSSPSSTIIRATLRWILAEKCLTQRERNIGRNCMHGYIGLYFPLLLLG</sequence>
<reference evidence="1 3" key="2">
    <citation type="journal article" date="2017" name="Front. Plant Sci.">
        <title>Gene Classification and Mining of Molecular Markers Useful in Red Clover (Trifolium pratense) Breeding.</title>
        <authorList>
            <person name="Istvanek J."/>
            <person name="Dluhosova J."/>
            <person name="Dluhos P."/>
            <person name="Patkova L."/>
            <person name="Nedelnik J."/>
            <person name="Repkova J."/>
        </authorList>
    </citation>
    <scope>NUCLEOTIDE SEQUENCE [LARGE SCALE GENOMIC DNA]</scope>
    <source>
        <strain evidence="3">cv. Tatra</strain>
        <tissue evidence="1">Young leaves</tissue>
    </source>
</reference>
<dbReference type="AlphaFoldDB" id="A0A2K3K171"/>
<feature type="non-terminal residue" evidence="1">
    <location>
        <position position="70"/>
    </location>
</feature>
<dbReference type="EMBL" id="ASHM01134486">
    <property type="protein sequence ID" value="PNX59980.1"/>
    <property type="molecule type" value="Genomic_DNA"/>
</dbReference>
<proteinExistence type="predicted"/>
<dbReference type="Proteomes" id="UP000236291">
    <property type="component" value="Unassembled WGS sequence"/>
</dbReference>
<dbReference type="EMBL" id="ASHM01108276">
    <property type="protein sequence ID" value="PNX69298.1"/>
    <property type="molecule type" value="Genomic_DNA"/>
</dbReference>
<evidence type="ECO:0000313" key="1">
    <source>
        <dbReference type="EMBL" id="PNX59980.1"/>
    </source>
</evidence>
<evidence type="ECO:0000313" key="2">
    <source>
        <dbReference type="EMBL" id="PNX69298.1"/>
    </source>
</evidence>
<gene>
    <name evidence="2" type="ORF">L195_g056644</name>
    <name evidence="1" type="ORF">L195_g059956</name>
</gene>
<name>A0A2K3K171_TRIPR</name>
<protein>
    <submittedName>
        <fullName evidence="1">Uncharacterized protein</fullName>
    </submittedName>
</protein>
<organism evidence="1 3">
    <name type="scientific">Trifolium pratense</name>
    <name type="common">Red clover</name>
    <dbReference type="NCBI Taxonomy" id="57577"/>
    <lineage>
        <taxon>Eukaryota</taxon>
        <taxon>Viridiplantae</taxon>
        <taxon>Streptophyta</taxon>
        <taxon>Embryophyta</taxon>
        <taxon>Tracheophyta</taxon>
        <taxon>Spermatophyta</taxon>
        <taxon>Magnoliopsida</taxon>
        <taxon>eudicotyledons</taxon>
        <taxon>Gunneridae</taxon>
        <taxon>Pentapetalae</taxon>
        <taxon>rosids</taxon>
        <taxon>fabids</taxon>
        <taxon>Fabales</taxon>
        <taxon>Fabaceae</taxon>
        <taxon>Papilionoideae</taxon>
        <taxon>50 kb inversion clade</taxon>
        <taxon>NPAAA clade</taxon>
        <taxon>Hologalegina</taxon>
        <taxon>IRL clade</taxon>
        <taxon>Trifolieae</taxon>
        <taxon>Trifolium</taxon>
    </lineage>
</organism>